<dbReference type="InterPro" id="IPR036638">
    <property type="entry name" value="HLH_DNA-bd_sf"/>
</dbReference>
<dbReference type="GO" id="GO:0090575">
    <property type="term" value="C:RNA polymerase II transcription regulator complex"/>
    <property type="evidence" value="ECO:0007669"/>
    <property type="project" value="TreeGrafter"/>
</dbReference>
<dbReference type="InterPro" id="IPR011598">
    <property type="entry name" value="bHLH_dom"/>
</dbReference>
<reference evidence="8 9" key="1">
    <citation type="journal article" date="2018" name="New Phytol.">
        <title>Phylogenomics of Endogonaceae and evolution of mycorrhizas within Mucoromycota.</title>
        <authorList>
            <person name="Chang Y."/>
            <person name="Desiro A."/>
            <person name="Na H."/>
            <person name="Sandor L."/>
            <person name="Lipzen A."/>
            <person name="Clum A."/>
            <person name="Barry K."/>
            <person name="Grigoriev I.V."/>
            <person name="Martin F.M."/>
            <person name="Stajich J.E."/>
            <person name="Smith M.E."/>
            <person name="Bonito G."/>
            <person name="Spatafora J.W."/>
        </authorList>
    </citation>
    <scope>NUCLEOTIDE SEQUENCE [LARGE SCALE GENOMIC DNA]</scope>
    <source>
        <strain evidence="8 9">GMNB39</strain>
    </source>
</reference>
<dbReference type="Pfam" id="PF00010">
    <property type="entry name" value="HLH"/>
    <property type="match status" value="1"/>
</dbReference>
<dbReference type="AlphaFoldDB" id="A0A433CWG2"/>
<feature type="domain" description="BHLH" evidence="7">
    <location>
        <begin position="45"/>
        <end position="97"/>
    </location>
</feature>
<dbReference type="OrthoDB" id="8964853at2759"/>
<keyword evidence="1" id="KW-0805">Transcription regulation</keyword>
<keyword evidence="5" id="KW-0539">Nucleus</keyword>
<evidence type="ECO:0000256" key="3">
    <source>
        <dbReference type="ARBA" id="ARBA00023159"/>
    </source>
</evidence>
<evidence type="ECO:0000256" key="6">
    <source>
        <dbReference type="SAM" id="Coils"/>
    </source>
</evidence>
<dbReference type="PANTHER" id="PTHR10328:SF3">
    <property type="entry name" value="PROTEIN MAX"/>
    <property type="match status" value="1"/>
</dbReference>
<evidence type="ECO:0000313" key="9">
    <source>
        <dbReference type="Proteomes" id="UP000268093"/>
    </source>
</evidence>
<dbReference type="GO" id="GO:0003700">
    <property type="term" value="F:DNA-binding transcription factor activity"/>
    <property type="evidence" value="ECO:0007669"/>
    <property type="project" value="TreeGrafter"/>
</dbReference>
<proteinExistence type="predicted"/>
<keyword evidence="2" id="KW-0238">DNA-binding</keyword>
<protein>
    <recommendedName>
        <fullName evidence="7">BHLH domain-containing protein</fullName>
    </recommendedName>
</protein>
<dbReference type="GO" id="GO:0003677">
    <property type="term" value="F:DNA binding"/>
    <property type="evidence" value="ECO:0007669"/>
    <property type="project" value="UniProtKB-KW"/>
</dbReference>
<keyword evidence="6" id="KW-0175">Coiled coil</keyword>
<gene>
    <name evidence="8" type="ORF">BC936DRAFT_137893</name>
</gene>
<name>A0A433CWG2_9FUNG</name>
<dbReference type="Proteomes" id="UP000268093">
    <property type="component" value="Unassembled WGS sequence"/>
</dbReference>
<dbReference type="Gene3D" id="4.10.280.10">
    <property type="entry name" value="Helix-loop-helix DNA-binding domain"/>
    <property type="match status" value="1"/>
</dbReference>
<organism evidence="8 9">
    <name type="scientific">Jimgerdemannia flammicorona</name>
    <dbReference type="NCBI Taxonomy" id="994334"/>
    <lineage>
        <taxon>Eukaryota</taxon>
        <taxon>Fungi</taxon>
        <taxon>Fungi incertae sedis</taxon>
        <taxon>Mucoromycota</taxon>
        <taxon>Mucoromycotina</taxon>
        <taxon>Endogonomycetes</taxon>
        <taxon>Endogonales</taxon>
        <taxon>Endogonaceae</taxon>
        <taxon>Jimgerdemannia</taxon>
    </lineage>
</organism>
<evidence type="ECO:0000256" key="1">
    <source>
        <dbReference type="ARBA" id="ARBA00023015"/>
    </source>
</evidence>
<evidence type="ECO:0000259" key="7">
    <source>
        <dbReference type="PROSITE" id="PS50888"/>
    </source>
</evidence>
<evidence type="ECO:0000256" key="2">
    <source>
        <dbReference type="ARBA" id="ARBA00023125"/>
    </source>
</evidence>
<evidence type="ECO:0000256" key="5">
    <source>
        <dbReference type="ARBA" id="ARBA00023242"/>
    </source>
</evidence>
<keyword evidence="9" id="KW-1185">Reference proteome</keyword>
<keyword evidence="3" id="KW-0010">Activator</keyword>
<dbReference type="EMBL" id="RBNI01012116">
    <property type="protein sequence ID" value="RUP42921.1"/>
    <property type="molecule type" value="Genomic_DNA"/>
</dbReference>
<accession>A0A433CWG2</accession>
<evidence type="ECO:0000256" key="4">
    <source>
        <dbReference type="ARBA" id="ARBA00023163"/>
    </source>
</evidence>
<dbReference type="PANTHER" id="PTHR10328">
    <property type="entry name" value="PROTEIN MAX MYC-ASSOCIATED FACTOR X"/>
    <property type="match status" value="1"/>
</dbReference>
<keyword evidence="4" id="KW-0804">Transcription</keyword>
<sequence length="260" mass="29388">MISSNNNAHFGFDFQPRAVNRPFTGTFQLLQANKSVDKTGIDYAEKRATHNAVERQRRESLNSKFQELAHALPSLQTVRRPSKSIIVQKCLDFVNTTVKKTERYEKEIRHLRQQNKALMAEMEELRIHAGNSAPPSPALVMGVNNETLEIMHGTDMSSHRCGRLSRQTSNSSLPSLESPTISHINNTEELSWQVRCTSESESTDDNSSSGDDYEFNMTSLESYSEYLSNGFMPSFFENPSLIKVSDPASLCHPFKYYPVA</sequence>
<evidence type="ECO:0000313" key="8">
    <source>
        <dbReference type="EMBL" id="RUP42921.1"/>
    </source>
</evidence>
<dbReference type="SUPFAM" id="SSF47459">
    <property type="entry name" value="HLH, helix-loop-helix DNA-binding domain"/>
    <property type="match status" value="1"/>
</dbReference>
<dbReference type="SMART" id="SM00353">
    <property type="entry name" value="HLH"/>
    <property type="match status" value="1"/>
</dbReference>
<dbReference type="GO" id="GO:0045944">
    <property type="term" value="P:positive regulation of transcription by RNA polymerase II"/>
    <property type="evidence" value="ECO:0007669"/>
    <property type="project" value="TreeGrafter"/>
</dbReference>
<dbReference type="GO" id="GO:0046983">
    <property type="term" value="F:protein dimerization activity"/>
    <property type="evidence" value="ECO:0007669"/>
    <property type="project" value="InterPro"/>
</dbReference>
<dbReference type="PROSITE" id="PS50888">
    <property type="entry name" value="BHLH"/>
    <property type="match status" value="1"/>
</dbReference>
<comment type="caution">
    <text evidence="8">The sequence shown here is derived from an EMBL/GenBank/DDBJ whole genome shotgun (WGS) entry which is preliminary data.</text>
</comment>
<feature type="coiled-coil region" evidence="6">
    <location>
        <begin position="94"/>
        <end position="128"/>
    </location>
</feature>